<dbReference type="Proteomes" id="UP000662747">
    <property type="component" value="Chromosome"/>
</dbReference>
<feature type="transmembrane region" description="Helical" evidence="2">
    <location>
        <begin position="150"/>
        <end position="181"/>
    </location>
</feature>
<dbReference type="Pfam" id="PF03806">
    <property type="entry name" value="ABG_transport"/>
    <property type="match status" value="1"/>
</dbReference>
<feature type="transmembrane region" description="Helical" evidence="2">
    <location>
        <begin position="496"/>
        <end position="521"/>
    </location>
</feature>
<keyword evidence="4" id="KW-1185">Reference proteome</keyword>
<reference evidence="3 4" key="1">
    <citation type="submission" date="2021-02" db="EMBL/GenBank/DDBJ databases">
        <title>De Novo genome assembly of isolated myxobacteria.</title>
        <authorList>
            <person name="Stevens D.C."/>
        </authorList>
    </citation>
    <scope>NUCLEOTIDE SEQUENCE [LARGE SCALE GENOMIC DNA]</scope>
    <source>
        <strain evidence="4">SCPEA02</strain>
    </source>
</reference>
<feature type="compositionally biased region" description="Basic and acidic residues" evidence="1">
    <location>
        <begin position="1"/>
        <end position="15"/>
    </location>
</feature>
<feature type="transmembrane region" description="Helical" evidence="2">
    <location>
        <begin position="188"/>
        <end position="208"/>
    </location>
</feature>
<dbReference type="RefSeq" id="WP_206728224.1">
    <property type="nucleotide sequence ID" value="NZ_CP071090.1"/>
</dbReference>
<name>A0ABX7P834_9BACT</name>
<feature type="transmembrane region" description="Helical" evidence="2">
    <location>
        <begin position="435"/>
        <end position="460"/>
    </location>
</feature>
<dbReference type="EMBL" id="CP071090">
    <property type="protein sequence ID" value="QSQ26679.1"/>
    <property type="molecule type" value="Genomic_DNA"/>
</dbReference>
<feature type="compositionally biased region" description="Basic residues" evidence="1">
    <location>
        <begin position="16"/>
        <end position="25"/>
    </location>
</feature>
<protein>
    <submittedName>
        <fullName evidence="3">AbgT family transporter</fullName>
    </submittedName>
</protein>
<feature type="transmembrane region" description="Helical" evidence="2">
    <location>
        <begin position="289"/>
        <end position="306"/>
    </location>
</feature>
<organism evidence="3 4">
    <name type="scientific">Pyxidicoccus parkwayensis</name>
    <dbReference type="NCBI Taxonomy" id="2813578"/>
    <lineage>
        <taxon>Bacteria</taxon>
        <taxon>Pseudomonadati</taxon>
        <taxon>Myxococcota</taxon>
        <taxon>Myxococcia</taxon>
        <taxon>Myxococcales</taxon>
        <taxon>Cystobacterineae</taxon>
        <taxon>Myxococcaceae</taxon>
        <taxon>Pyxidicoccus</taxon>
    </lineage>
</organism>
<dbReference type="PANTHER" id="PTHR30282">
    <property type="entry name" value="P-AMINOBENZOYL GLUTAMATE TRANSPORTER"/>
    <property type="match status" value="1"/>
</dbReference>
<dbReference type="PANTHER" id="PTHR30282:SF0">
    <property type="entry name" value="P-AMINOBENZOYL-GLUTAMATE TRANSPORT PROTEIN"/>
    <property type="match status" value="1"/>
</dbReference>
<evidence type="ECO:0000256" key="2">
    <source>
        <dbReference type="SAM" id="Phobius"/>
    </source>
</evidence>
<feature type="transmembrane region" description="Helical" evidence="2">
    <location>
        <begin position="466"/>
        <end position="484"/>
    </location>
</feature>
<proteinExistence type="predicted"/>
<evidence type="ECO:0000256" key="1">
    <source>
        <dbReference type="SAM" id="MobiDB-lite"/>
    </source>
</evidence>
<feature type="transmembrane region" description="Helical" evidence="2">
    <location>
        <begin position="46"/>
        <end position="66"/>
    </location>
</feature>
<sequence>MKAAHFGDVDVDKQTNHKRAGPPKKKAMERLLDGVERVGNKVPHPAVIFVALIAIVIVLSHVFYLLGASVTYESINPETHALEQTTTAARSLLTADGFRFMFEGVVQNFMNFKAVGVIIVAMLGVGVADSAGLVGALIRKLVKVAPAKLLTYILVFVGILSSVAADAGYLVLIPLAAAAFLTVGRHPLAGLAASFAGVAAVFTVNILVKPLDGILTGITNDAIHILNPERSIDLTANFWFSAASVVMLTVVVSLITDRVIAPRLGEYKGEKPEGAQAVLSAEESRGLKFAFWALIGVVALLALLSIPRGAPLRNAETGALIGDSPLMNGLIVAVTLLFLATGVAYGIGAKTLKSSVDVIKAMEKAVAGLGSLIFLLFIISQFIAFFTYTNMATLAAVKVGDVLEEAGLGAIPLLVGFVIVVALLDLIMTGAIPKWAIFAPVFVPLLMRLHVDPAAVLAAYRVGDGPFNAISPLNAYFALIVTFAQKYQKEAGVGTVVALMLPYVAVVFVVWILLLVAWQVLGLPWGIG</sequence>
<keyword evidence="2" id="KW-0472">Membrane</keyword>
<feature type="transmembrane region" description="Helical" evidence="2">
    <location>
        <begin position="326"/>
        <end position="345"/>
    </location>
</feature>
<keyword evidence="2" id="KW-1133">Transmembrane helix</keyword>
<dbReference type="InterPro" id="IPR004697">
    <property type="entry name" value="AbgT"/>
</dbReference>
<keyword evidence="2" id="KW-0812">Transmembrane</keyword>
<feature type="transmembrane region" description="Helical" evidence="2">
    <location>
        <begin position="366"/>
        <end position="388"/>
    </location>
</feature>
<gene>
    <name evidence="3" type="ORF">JY651_17865</name>
</gene>
<feature type="region of interest" description="Disordered" evidence="1">
    <location>
        <begin position="1"/>
        <end position="25"/>
    </location>
</feature>
<accession>A0ABX7P834</accession>
<evidence type="ECO:0000313" key="3">
    <source>
        <dbReference type="EMBL" id="QSQ26679.1"/>
    </source>
</evidence>
<feature type="transmembrane region" description="Helical" evidence="2">
    <location>
        <begin position="408"/>
        <end position="428"/>
    </location>
</feature>
<evidence type="ECO:0000313" key="4">
    <source>
        <dbReference type="Proteomes" id="UP000662747"/>
    </source>
</evidence>
<feature type="transmembrane region" description="Helical" evidence="2">
    <location>
        <begin position="236"/>
        <end position="255"/>
    </location>
</feature>
<feature type="transmembrane region" description="Helical" evidence="2">
    <location>
        <begin position="114"/>
        <end position="138"/>
    </location>
</feature>